<feature type="transmembrane region" description="Helical" evidence="6">
    <location>
        <begin position="95"/>
        <end position="113"/>
    </location>
</feature>
<feature type="transmembrane region" description="Helical" evidence="6">
    <location>
        <begin position="212"/>
        <end position="232"/>
    </location>
</feature>
<evidence type="ECO:0000256" key="5">
    <source>
        <dbReference type="ARBA" id="ARBA00023136"/>
    </source>
</evidence>
<dbReference type="AlphaFoldDB" id="A0A502DFP0"/>
<feature type="transmembrane region" description="Helical" evidence="6">
    <location>
        <begin position="179"/>
        <end position="200"/>
    </location>
</feature>
<feature type="transmembrane region" description="Helical" evidence="6">
    <location>
        <begin position="269"/>
        <end position="286"/>
    </location>
</feature>
<feature type="domain" description="EamA" evidence="7">
    <location>
        <begin position="6"/>
        <end position="137"/>
    </location>
</feature>
<feature type="transmembrane region" description="Helical" evidence="6">
    <location>
        <begin position="148"/>
        <end position="167"/>
    </location>
</feature>
<feature type="transmembrane region" description="Helical" evidence="6">
    <location>
        <begin position="68"/>
        <end position="89"/>
    </location>
</feature>
<dbReference type="InterPro" id="IPR000620">
    <property type="entry name" value="EamA_dom"/>
</dbReference>
<sequence>MGEGAGVLAAMLSSGIGGASIGVTRFIAGNLDPLAIGAFRFGIGFMLLLPFALIGGRSWPKQSDWSRVAALGLLFFGAFPVLFNASLAFTTAARGALALSTLPVLTMVVAAVFKVEHLTKRKALGVFTAMTGVALALLAGFSEAPAKAWRGDLLMVLAALCMAIYSVASKPFIRRSDPITFTVLAMGVGAVALALASTALGSFEAVRTFGAGQWIALGFLGAFGGALTFFLWAFALKRTTPTRVAISIAVNPVAAALVGALLVGEVVRWNLSIGIVAVVAGIWIAARPDSVSAGGTKGR</sequence>
<feature type="transmembrane region" description="Helical" evidence="6">
    <location>
        <begin position="244"/>
        <end position="263"/>
    </location>
</feature>
<gene>
    <name evidence="8" type="ORF">EAH82_20160</name>
</gene>
<evidence type="ECO:0000259" key="7">
    <source>
        <dbReference type="Pfam" id="PF00892"/>
    </source>
</evidence>
<feature type="domain" description="EamA" evidence="7">
    <location>
        <begin position="150"/>
        <end position="285"/>
    </location>
</feature>
<dbReference type="OrthoDB" id="4167046at2"/>
<dbReference type="Pfam" id="PF00892">
    <property type="entry name" value="EamA"/>
    <property type="match status" value="2"/>
</dbReference>
<comment type="caution">
    <text evidence="8">The sequence shown here is derived from an EMBL/GenBank/DDBJ whole genome shotgun (WGS) entry which is preliminary data.</text>
</comment>
<dbReference type="GO" id="GO:0016020">
    <property type="term" value="C:membrane"/>
    <property type="evidence" value="ECO:0007669"/>
    <property type="project" value="UniProtKB-SubCell"/>
</dbReference>
<name>A0A502DFP0_9BURK</name>
<evidence type="ECO:0000313" key="8">
    <source>
        <dbReference type="EMBL" id="TPG23522.1"/>
    </source>
</evidence>
<accession>A0A502DFP0</accession>
<feature type="transmembrane region" description="Helical" evidence="6">
    <location>
        <begin position="125"/>
        <end position="142"/>
    </location>
</feature>
<keyword evidence="3 6" id="KW-0812">Transmembrane</keyword>
<dbReference type="PANTHER" id="PTHR32322">
    <property type="entry name" value="INNER MEMBRANE TRANSPORTER"/>
    <property type="match status" value="1"/>
</dbReference>
<evidence type="ECO:0000256" key="4">
    <source>
        <dbReference type="ARBA" id="ARBA00022989"/>
    </source>
</evidence>
<keyword evidence="5 6" id="KW-0472">Membrane</keyword>
<feature type="transmembrane region" description="Helical" evidence="6">
    <location>
        <begin position="34"/>
        <end position="56"/>
    </location>
</feature>
<comment type="subcellular location">
    <subcellularLocation>
        <location evidence="1">Membrane</location>
        <topology evidence="1">Multi-pass membrane protein</topology>
    </subcellularLocation>
</comment>
<proteinExistence type="inferred from homology"/>
<evidence type="ECO:0000256" key="6">
    <source>
        <dbReference type="SAM" id="Phobius"/>
    </source>
</evidence>
<evidence type="ECO:0000256" key="1">
    <source>
        <dbReference type="ARBA" id="ARBA00004141"/>
    </source>
</evidence>
<protein>
    <submittedName>
        <fullName evidence="8">DMT family transporter</fullName>
    </submittedName>
</protein>
<comment type="similarity">
    <text evidence="2">Belongs to the EamA transporter family.</text>
</comment>
<organism evidence="8 9">
    <name type="scientific">Variovorax guangxiensis</name>
    <dbReference type="NCBI Taxonomy" id="1775474"/>
    <lineage>
        <taxon>Bacteria</taxon>
        <taxon>Pseudomonadati</taxon>
        <taxon>Pseudomonadota</taxon>
        <taxon>Betaproteobacteria</taxon>
        <taxon>Burkholderiales</taxon>
        <taxon>Comamonadaceae</taxon>
        <taxon>Variovorax</taxon>
    </lineage>
</organism>
<evidence type="ECO:0000256" key="2">
    <source>
        <dbReference type="ARBA" id="ARBA00007362"/>
    </source>
</evidence>
<dbReference type="InterPro" id="IPR050638">
    <property type="entry name" value="AA-Vitamin_Transporters"/>
</dbReference>
<dbReference type="PANTHER" id="PTHR32322:SF2">
    <property type="entry name" value="EAMA DOMAIN-CONTAINING PROTEIN"/>
    <property type="match status" value="1"/>
</dbReference>
<evidence type="ECO:0000313" key="9">
    <source>
        <dbReference type="Proteomes" id="UP000319212"/>
    </source>
</evidence>
<dbReference type="Proteomes" id="UP000319212">
    <property type="component" value="Unassembled WGS sequence"/>
</dbReference>
<dbReference type="InterPro" id="IPR037185">
    <property type="entry name" value="EmrE-like"/>
</dbReference>
<dbReference type="EMBL" id="RCZI01000009">
    <property type="protein sequence ID" value="TPG23522.1"/>
    <property type="molecule type" value="Genomic_DNA"/>
</dbReference>
<reference evidence="8 9" key="1">
    <citation type="journal article" date="2019" name="Environ. Microbiol.">
        <title>Species interactions and distinct microbial communities in high Arctic permafrost affected cryosols are associated with the CH4 and CO2 gas fluxes.</title>
        <authorList>
            <person name="Altshuler I."/>
            <person name="Hamel J."/>
            <person name="Turney S."/>
            <person name="Magnuson E."/>
            <person name="Levesque R."/>
            <person name="Greer C."/>
            <person name="Whyte L.G."/>
        </authorList>
    </citation>
    <scope>NUCLEOTIDE SEQUENCE [LARGE SCALE GENOMIC DNA]</scope>
    <source>
        <strain evidence="8 9">S06.C</strain>
    </source>
</reference>
<dbReference type="RefSeq" id="WP_140845013.1">
    <property type="nucleotide sequence ID" value="NZ_RCZI01000009.1"/>
</dbReference>
<feature type="transmembrane region" description="Helical" evidence="6">
    <location>
        <begin position="7"/>
        <end position="28"/>
    </location>
</feature>
<evidence type="ECO:0000256" key="3">
    <source>
        <dbReference type="ARBA" id="ARBA00022692"/>
    </source>
</evidence>
<dbReference type="Gene3D" id="1.10.3730.20">
    <property type="match status" value="1"/>
</dbReference>
<dbReference type="SUPFAM" id="SSF103481">
    <property type="entry name" value="Multidrug resistance efflux transporter EmrE"/>
    <property type="match status" value="2"/>
</dbReference>
<keyword evidence="4 6" id="KW-1133">Transmembrane helix</keyword>